<sequence length="221" mass="25858">MERWEVFSARIESMQQQKIDDEIYVATTFDGLGVAISFLDYDCNDNEKPNIVQLVNSHEIVNFIRENEIGCHGINTKKQLFKALQDCHDDILSVEDLQQYRKRQQDAKRQELEEQASAIAQKYNCSVNSLEFLDACQQELERFRNYRESMQGDGFCIGWGVTQEQWYEEFTDSLGDSGKIQKIIDWVAINMPLLYGQWQYQLHDFEQDDSEIQSLTVQAID</sequence>
<dbReference type="Proteomes" id="UP000222310">
    <property type="component" value="Unassembled WGS sequence"/>
</dbReference>
<keyword evidence="1" id="KW-0175">Coiled coil</keyword>
<organism evidence="2 3">
    <name type="scientific">Nostoc linckia z8</name>
    <dbReference type="NCBI Taxonomy" id="1628746"/>
    <lineage>
        <taxon>Bacteria</taxon>
        <taxon>Bacillati</taxon>
        <taxon>Cyanobacteriota</taxon>
        <taxon>Cyanophyceae</taxon>
        <taxon>Nostocales</taxon>
        <taxon>Nostocaceae</taxon>
        <taxon>Nostoc</taxon>
    </lineage>
</organism>
<name>A0A9Q5ZGD2_NOSLI</name>
<evidence type="ECO:0000313" key="2">
    <source>
        <dbReference type="EMBL" id="PHK06733.1"/>
    </source>
</evidence>
<protein>
    <submittedName>
        <fullName evidence="2">Uncharacterized protein</fullName>
    </submittedName>
</protein>
<gene>
    <name evidence="2" type="ORF">VF08_03070</name>
</gene>
<evidence type="ECO:0000256" key="1">
    <source>
        <dbReference type="SAM" id="Coils"/>
    </source>
</evidence>
<proteinExistence type="predicted"/>
<dbReference type="EMBL" id="LAHD01000005">
    <property type="protein sequence ID" value="PHK06733.1"/>
    <property type="molecule type" value="Genomic_DNA"/>
</dbReference>
<accession>A0A9Q5ZGD2</accession>
<reference evidence="2 3" key="1">
    <citation type="submission" date="2015-02" db="EMBL/GenBank/DDBJ databases">
        <title>Nostoc linckia genome annotation.</title>
        <authorList>
            <person name="Zhou Z."/>
        </authorList>
    </citation>
    <scope>NUCLEOTIDE SEQUENCE [LARGE SCALE GENOMIC DNA]</scope>
    <source>
        <strain evidence="3">z8</strain>
    </source>
</reference>
<dbReference type="GeneID" id="57094289"/>
<dbReference type="RefSeq" id="WP_099066514.1">
    <property type="nucleotide sequence ID" value="NZ_LAHD01000005.1"/>
</dbReference>
<comment type="caution">
    <text evidence="2">The sequence shown here is derived from an EMBL/GenBank/DDBJ whole genome shotgun (WGS) entry which is preliminary data.</text>
</comment>
<dbReference type="AlphaFoldDB" id="A0A9Q5ZGD2"/>
<feature type="coiled-coil region" evidence="1">
    <location>
        <begin position="94"/>
        <end position="122"/>
    </location>
</feature>
<evidence type="ECO:0000313" key="3">
    <source>
        <dbReference type="Proteomes" id="UP000222310"/>
    </source>
</evidence>